<keyword evidence="7" id="KW-1185">Reference proteome</keyword>
<name>B4L2Y7_DROMO</name>
<dbReference type="HOGENOM" id="CLU_710320_0_0_1"/>
<keyword evidence="6" id="KW-0378">Hydrolase</keyword>
<dbReference type="AlphaFoldDB" id="B4L2Y7"/>
<dbReference type="InterPro" id="IPR013818">
    <property type="entry name" value="Lipase"/>
</dbReference>
<dbReference type="PANTHER" id="PTHR11610">
    <property type="entry name" value="LIPASE"/>
    <property type="match status" value="1"/>
</dbReference>
<dbReference type="SUPFAM" id="SSF53474">
    <property type="entry name" value="alpha/beta-Hydrolases"/>
    <property type="match status" value="1"/>
</dbReference>
<gene>
    <name evidence="6" type="primary">Dmoj\GI14616</name>
    <name evidence="6" type="ORF">Dmoj_GI14616</name>
</gene>
<dbReference type="OMA" id="MQNTNPI"/>
<evidence type="ECO:0000256" key="4">
    <source>
        <dbReference type="RuleBase" id="RU004262"/>
    </source>
</evidence>
<dbReference type="Proteomes" id="UP000009192">
    <property type="component" value="Unassembled WGS sequence"/>
</dbReference>
<dbReference type="GO" id="GO:0017171">
    <property type="term" value="F:serine hydrolase activity"/>
    <property type="evidence" value="ECO:0007669"/>
    <property type="project" value="TreeGrafter"/>
</dbReference>
<dbReference type="InterPro" id="IPR000734">
    <property type="entry name" value="TAG_lipase"/>
</dbReference>
<dbReference type="OrthoDB" id="199913at2759"/>
<dbReference type="InParanoid" id="B4L2Y7"/>
<feature type="domain" description="Lipase" evidence="5">
    <location>
        <begin position="133"/>
        <end position="388"/>
    </location>
</feature>
<dbReference type="FunCoup" id="B4L2Y7">
    <property type="interactions" value="39"/>
</dbReference>
<comment type="subcellular location">
    <subcellularLocation>
        <location evidence="1">Secreted</location>
    </subcellularLocation>
</comment>
<dbReference type="eggNOG" id="ENOG502RYX8">
    <property type="taxonomic scope" value="Eukaryota"/>
</dbReference>
<dbReference type="KEGG" id="dmo:Dmoj_GI14616"/>
<reference evidence="6 7" key="1">
    <citation type="journal article" date="2007" name="Nature">
        <title>Evolution of genes and genomes on the Drosophila phylogeny.</title>
        <authorList>
            <consortium name="Drosophila 12 Genomes Consortium"/>
            <person name="Clark A.G."/>
            <person name="Eisen M.B."/>
            <person name="Smith D.R."/>
            <person name="Bergman C.M."/>
            <person name="Oliver B."/>
            <person name="Markow T.A."/>
            <person name="Kaufman T.C."/>
            <person name="Kellis M."/>
            <person name="Gelbart W."/>
            <person name="Iyer V.N."/>
            <person name="Pollard D.A."/>
            <person name="Sackton T.B."/>
            <person name="Larracuente A.M."/>
            <person name="Singh N.D."/>
            <person name="Abad J.P."/>
            <person name="Abt D.N."/>
            <person name="Adryan B."/>
            <person name="Aguade M."/>
            <person name="Akashi H."/>
            <person name="Anderson W.W."/>
            <person name="Aquadro C.F."/>
            <person name="Ardell D.H."/>
            <person name="Arguello R."/>
            <person name="Artieri C.G."/>
            <person name="Barbash D.A."/>
            <person name="Barker D."/>
            <person name="Barsanti P."/>
            <person name="Batterham P."/>
            <person name="Batzoglou S."/>
            <person name="Begun D."/>
            <person name="Bhutkar A."/>
            <person name="Blanco E."/>
            <person name="Bosak S.A."/>
            <person name="Bradley R.K."/>
            <person name="Brand A.D."/>
            <person name="Brent M.R."/>
            <person name="Brooks A.N."/>
            <person name="Brown R.H."/>
            <person name="Butlin R.K."/>
            <person name="Caggese C."/>
            <person name="Calvi B.R."/>
            <person name="Bernardo de Carvalho A."/>
            <person name="Caspi A."/>
            <person name="Castrezana S."/>
            <person name="Celniker S.E."/>
            <person name="Chang J.L."/>
            <person name="Chapple C."/>
            <person name="Chatterji S."/>
            <person name="Chinwalla A."/>
            <person name="Civetta A."/>
            <person name="Clifton S.W."/>
            <person name="Comeron J.M."/>
            <person name="Costello J.C."/>
            <person name="Coyne J.A."/>
            <person name="Daub J."/>
            <person name="David R.G."/>
            <person name="Delcher A.L."/>
            <person name="Delehaunty K."/>
            <person name="Do C.B."/>
            <person name="Ebling H."/>
            <person name="Edwards K."/>
            <person name="Eickbush T."/>
            <person name="Evans J.D."/>
            <person name="Filipski A."/>
            <person name="Findeiss S."/>
            <person name="Freyhult E."/>
            <person name="Fulton L."/>
            <person name="Fulton R."/>
            <person name="Garcia A.C."/>
            <person name="Gardiner A."/>
            <person name="Garfield D.A."/>
            <person name="Garvin B.E."/>
            <person name="Gibson G."/>
            <person name="Gilbert D."/>
            <person name="Gnerre S."/>
            <person name="Godfrey J."/>
            <person name="Good R."/>
            <person name="Gotea V."/>
            <person name="Gravely B."/>
            <person name="Greenberg A.J."/>
            <person name="Griffiths-Jones S."/>
            <person name="Gross S."/>
            <person name="Guigo R."/>
            <person name="Gustafson E.A."/>
            <person name="Haerty W."/>
            <person name="Hahn M.W."/>
            <person name="Halligan D.L."/>
            <person name="Halpern A.L."/>
            <person name="Halter G.M."/>
            <person name="Han M.V."/>
            <person name="Heger A."/>
            <person name="Hillier L."/>
            <person name="Hinrichs A.S."/>
            <person name="Holmes I."/>
            <person name="Hoskins R.A."/>
            <person name="Hubisz M.J."/>
            <person name="Hultmark D."/>
            <person name="Huntley M.A."/>
            <person name="Jaffe D.B."/>
            <person name="Jagadeeshan S."/>
            <person name="Jeck W.R."/>
            <person name="Johnson J."/>
            <person name="Jones C.D."/>
            <person name="Jordan W.C."/>
            <person name="Karpen G.H."/>
            <person name="Kataoka E."/>
            <person name="Keightley P.D."/>
            <person name="Kheradpour P."/>
            <person name="Kirkness E.F."/>
            <person name="Koerich L.B."/>
            <person name="Kristiansen K."/>
            <person name="Kudrna D."/>
            <person name="Kulathinal R.J."/>
            <person name="Kumar S."/>
            <person name="Kwok R."/>
            <person name="Lander E."/>
            <person name="Langley C.H."/>
            <person name="Lapoint R."/>
            <person name="Lazzaro B.P."/>
            <person name="Lee S.J."/>
            <person name="Levesque L."/>
            <person name="Li R."/>
            <person name="Lin C.F."/>
            <person name="Lin M.F."/>
            <person name="Lindblad-Toh K."/>
            <person name="Llopart A."/>
            <person name="Long M."/>
            <person name="Low L."/>
            <person name="Lozovsky E."/>
            <person name="Lu J."/>
            <person name="Luo M."/>
            <person name="Machado C.A."/>
            <person name="Makalowski W."/>
            <person name="Marzo M."/>
            <person name="Matsuda M."/>
            <person name="Matzkin L."/>
            <person name="McAllister B."/>
            <person name="McBride C.S."/>
            <person name="McKernan B."/>
            <person name="McKernan K."/>
            <person name="Mendez-Lago M."/>
            <person name="Minx P."/>
            <person name="Mollenhauer M.U."/>
            <person name="Montooth K."/>
            <person name="Mount S.M."/>
            <person name="Mu X."/>
            <person name="Myers E."/>
            <person name="Negre B."/>
            <person name="Newfeld S."/>
            <person name="Nielsen R."/>
            <person name="Noor M.A."/>
            <person name="O'Grady P."/>
            <person name="Pachter L."/>
            <person name="Papaceit M."/>
            <person name="Parisi M.J."/>
            <person name="Parisi M."/>
            <person name="Parts L."/>
            <person name="Pedersen J.S."/>
            <person name="Pesole G."/>
            <person name="Phillippy A.M."/>
            <person name="Ponting C.P."/>
            <person name="Pop M."/>
            <person name="Porcelli D."/>
            <person name="Powell J.R."/>
            <person name="Prohaska S."/>
            <person name="Pruitt K."/>
            <person name="Puig M."/>
            <person name="Quesneville H."/>
            <person name="Ram K.R."/>
            <person name="Rand D."/>
            <person name="Rasmussen M.D."/>
            <person name="Reed L.K."/>
            <person name="Reenan R."/>
            <person name="Reily A."/>
            <person name="Remington K.A."/>
            <person name="Rieger T.T."/>
            <person name="Ritchie M.G."/>
            <person name="Robin C."/>
            <person name="Rogers Y.H."/>
            <person name="Rohde C."/>
            <person name="Rozas J."/>
            <person name="Rubenfield M.J."/>
            <person name="Ruiz A."/>
            <person name="Russo S."/>
            <person name="Salzberg S.L."/>
            <person name="Sanchez-Gracia A."/>
            <person name="Saranga D.J."/>
            <person name="Sato H."/>
            <person name="Schaeffer S.W."/>
            <person name="Schatz M.C."/>
            <person name="Schlenke T."/>
            <person name="Schwartz R."/>
            <person name="Segarra C."/>
            <person name="Singh R.S."/>
            <person name="Sirot L."/>
            <person name="Sirota M."/>
            <person name="Sisneros N.B."/>
            <person name="Smith C.D."/>
            <person name="Smith T.F."/>
            <person name="Spieth J."/>
            <person name="Stage D.E."/>
            <person name="Stark A."/>
            <person name="Stephan W."/>
            <person name="Strausberg R.L."/>
            <person name="Strempel S."/>
            <person name="Sturgill D."/>
            <person name="Sutton G."/>
            <person name="Sutton G.G."/>
            <person name="Tao W."/>
            <person name="Teichmann S."/>
            <person name="Tobari Y.N."/>
            <person name="Tomimura Y."/>
            <person name="Tsolas J.M."/>
            <person name="Valente V.L."/>
            <person name="Venter E."/>
            <person name="Venter J.C."/>
            <person name="Vicario S."/>
            <person name="Vieira F.G."/>
            <person name="Vilella A.J."/>
            <person name="Villasante A."/>
            <person name="Walenz B."/>
            <person name="Wang J."/>
            <person name="Wasserman M."/>
            <person name="Watts T."/>
            <person name="Wilson D."/>
            <person name="Wilson R.K."/>
            <person name="Wing R.A."/>
            <person name="Wolfner M.F."/>
            <person name="Wong A."/>
            <person name="Wong G.K."/>
            <person name="Wu C.I."/>
            <person name="Wu G."/>
            <person name="Yamamoto D."/>
            <person name="Yang H.P."/>
            <person name="Yang S.P."/>
            <person name="Yorke J.A."/>
            <person name="Yoshida K."/>
            <person name="Zdobnov E."/>
            <person name="Zhang P."/>
            <person name="Zhang Y."/>
            <person name="Zimin A.V."/>
            <person name="Baldwin J."/>
            <person name="Abdouelleil A."/>
            <person name="Abdulkadir J."/>
            <person name="Abebe A."/>
            <person name="Abera B."/>
            <person name="Abreu J."/>
            <person name="Acer S.C."/>
            <person name="Aftuck L."/>
            <person name="Alexander A."/>
            <person name="An P."/>
            <person name="Anderson E."/>
            <person name="Anderson S."/>
            <person name="Arachi H."/>
            <person name="Azer M."/>
            <person name="Bachantsang P."/>
            <person name="Barry A."/>
            <person name="Bayul T."/>
            <person name="Berlin A."/>
            <person name="Bessette D."/>
            <person name="Bloom T."/>
            <person name="Blye J."/>
            <person name="Boguslavskiy L."/>
            <person name="Bonnet C."/>
            <person name="Boukhgalter B."/>
            <person name="Bourzgui I."/>
            <person name="Brown A."/>
            <person name="Cahill P."/>
            <person name="Channer S."/>
            <person name="Cheshatsang Y."/>
            <person name="Chuda L."/>
            <person name="Citroen M."/>
            <person name="Collymore A."/>
            <person name="Cooke P."/>
            <person name="Costello M."/>
            <person name="D'Aco K."/>
            <person name="Daza R."/>
            <person name="De Haan G."/>
            <person name="DeGray S."/>
            <person name="DeMaso C."/>
            <person name="Dhargay N."/>
            <person name="Dooley K."/>
            <person name="Dooley E."/>
            <person name="Doricent M."/>
            <person name="Dorje P."/>
            <person name="Dorjee K."/>
            <person name="Dupes A."/>
            <person name="Elong R."/>
            <person name="Falk J."/>
            <person name="Farina A."/>
            <person name="Faro S."/>
            <person name="Ferguson D."/>
            <person name="Fisher S."/>
            <person name="Foley C.D."/>
            <person name="Franke A."/>
            <person name="Friedrich D."/>
            <person name="Gadbois L."/>
            <person name="Gearin G."/>
            <person name="Gearin C.R."/>
            <person name="Giannoukos G."/>
            <person name="Goode T."/>
            <person name="Graham J."/>
            <person name="Grandbois E."/>
            <person name="Grewal S."/>
            <person name="Gyaltsen K."/>
            <person name="Hafez N."/>
            <person name="Hagos B."/>
            <person name="Hall J."/>
            <person name="Henson C."/>
            <person name="Hollinger A."/>
            <person name="Honan T."/>
            <person name="Huard M.D."/>
            <person name="Hughes L."/>
            <person name="Hurhula B."/>
            <person name="Husby M.E."/>
            <person name="Kamat A."/>
            <person name="Kanga B."/>
            <person name="Kashin S."/>
            <person name="Khazanovich D."/>
            <person name="Kisner P."/>
            <person name="Lance K."/>
            <person name="Lara M."/>
            <person name="Lee W."/>
            <person name="Lennon N."/>
            <person name="Letendre F."/>
            <person name="LeVine R."/>
            <person name="Lipovsky A."/>
            <person name="Liu X."/>
            <person name="Liu J."/>
            <person name="Liu S."/>
            <person name="Lokyitsang T."/>
            <person name="Lokyitsang Y."/>
            <person name="Lubonja R."/>
            <person name="Lui A."/>
            <person name="MacDonald P."/>
            <person name="Magnisalis V."/>
            <person name="Maru K."/>
            <person name="Matthews C."/>
            <person name="McCusker W."/>
            <person name="McDonough S."/>
            <person name="Mehta T."/>
            <person name="Meldrim J."/>
            <person name="Meneus L."/>
            <person name="Mihai O."/>
            <person name="Mihalev A."/>
            <person name="Mihova T."/>
            <person name="Mittelman R."/>
            <person name="Mlenga V."/>
            <person name="Montmayeur A."/>
            <person name="Mulrain L."/>
            <person name="Navidi A."/>
            <person name="Naylor J."/>
            <person name="Negash T."/>
            <person name="Nguyen T."/>
            <person name="Nguyen N."/>
            <person name="Nicol R."/>
            <person name="Norbu C."/>
            <person name="Norbu N."/>
            <person name="Novod N."/>
            <person name="O'Neill B."/>
            <person name="Osman S."/>
            <person name="Markiewicz E."/>
            <person name="Oyono O.L."/>
            <person name="Patti C."/>
            <person name="Phunkhang P."/>
            <person name="Pierre F."/>
            <person name="Priest M."/>
            <person name="Raghuraman S."/>
            <person name="Rege F."/>
            <person name="Reyes R."/>
            <person name="Rise C."/>
            <person name="Rogov P."/>
            <person name="Ross K."/>
            <person name="Ryan E."/>
            <person name="Settipalli S."/>
            <person name="Shea T."/>
            <person name="Sherpa N."/>
            <person name="Shi L."/>
            <person name="Shih D."/>
            <person name="Sparrow T."/>
            <person name="Spaulding J."/>
            <person name="Stalker J."/>
            <person name="Stange-Thomann N."/>
            <person name="Stavropoulos S."/>
            <person name="Stone C."/>
            <person name="Strader C."/>
            <person name="Tesfaye S."/>
            <person name="Thomson T."/>
            <person name="Thoulutsang Y."/>
            <person name="Thoulutsang D."/>
            <person name="Topham K."/>
            <person name="Topping I."/>
            <person name="Tsamla T."/>
            <person name="Vassiliev H."/>
            <person name="Vo A."/>
            <person name="Wangchuk T."/>
            <person name="Wangdi T."/>
            <person name="Weiand M."/>
            <person name="Wilkinson J."/>
            <person name="Wilson A."/>
            <person name="Yadav S."/>
            <person name="Young G."/>
            <person name="Yu Q."/>
            <person name="Zembek L."/>
            <person name="Zhong D."/>
            <person name="Zimmer A."/>
            <person name="Zwirko Z."/>
            <person name="Jaffe D.B."/>
            <person name="Alvarez P."/>
            <person name="Brockman W."/>
            <person name="Butler J."/>
            <person name="Chin C."/>
            <person name="Gnerre S."/>
            <person name="Grabherr M."/>
            <person name="Kleber M."/>
            <person name="Mauceli E."/>
            <person name="MacCallum I."/>
        </authorList>
    </citation>
    <scope>NUCLEOTIDE SEQUENCE [LARGE SCALE GENOMIC DNA]</scope>
    <source>
        <strain evidence="7">Tucson 15081-1352.22</strain>
    </source>
</reference>
<proteinExistence type="inferred from homology"/>
<dbReference type="PRINTS" id="PR00821">
    <property type="entry name" value="TAGLIPASE"/>
</dbReference>
<evidence type="ECO:0000256" key="3">
    <source>
        <dbReference type="ARBA" id="ARBA00022525"/>
    </source>
</evidence>
<dbReference type="GO" id="GO:0005615">
    <property type="term" value="C:extracellular space"/>
    <property type="evidence" value="ECO:0007669"/>
    <property type="project" value="TreeGrafter"/>
</dbReference>
<protein>
    <recommendedName>
        <fullName evidence="5">Lipase domain-containing protein</fullName>
    </recommendedName>
</protein>
<dbReference type="GO" id="GO:0016298">
    <property type="term" value="F:lipase activity"/>
    <property type="evidence" value="ECO:0007669"/>
    <property type="project" value="InterPro"/>
</dbReference>
<dbReference type="PhylomeDB" id="B4L2Y7"/>
<dbReference type="GO" id="GO:0016042">
    <property type="term" value="P:lipid catabolic process"/>
    <property type="evidence" value="ECO:0007669"/>
    <property type="project" value="TreeGrafter"/>
</dbReference>
<accession>B4L2Y7</accession>
<dbReference type="InterPro" id="IPR029058">
    <property type="entry name" value="AB_hydrolase_fold"/>
</dbReference>
<dbReference type="Gene3D" id="3.40.50.1820">
    <property type="entry name" value="alpha/beta hydrolase"/>
    <property type="match status" value="1"/>
</dbReference>
<dbReference type="Pfam" id="PF00151">
    <property type="entry name" value="Lipase"/>
    <property type="match status" value="1"/>
</dbReference>
<comment type="similarity">
    <text evidence="2 4">Belongs to the AB hydrolase superfamily. Lipase family.</text>
</comment>
<keyword evidence="3" id="KW-0964">Secreted</keyword>
<organism evidence="6 7">
    <name type="scientific">Drosophila mojavensis</name>
    <name type="common">Fruit fly</name>
    <dbReference type="NCBI Taxonomy" id="7230"/>
    <lineage>
        <taxon>Eukaryota</taxon>
        <taxon>Metazoa</taxon>
        <taxon>Ecdysozoa</taxon>
        <taxon>Arthropoda</taxon>
        <taxon>Hexapoda</taxon>
        <taxon>Insecta</taxon>
        <taxon>Pterygota</taxon>
        <taxon>Neoptera</taxon>
        <taxon>Endopterygota</taxon>
        <taxon>Diptera</taxon>
        <taxon>Brachycera</taxon>
        <taxon>Muscomorpha</taxon>
        <taxon>Ephydroidea</taxon>
        <taxon>Drosophilidae</taxon>
        <taxon>Drosophila</taxon>
    </lineage>
</organism>
<evidence type="ECO:0000313" key="6">
    <source>
        <dbReference type="EMBL" id="EDW07873.1"/>
    </source>
</evidence>
<evidence type="ECO:0000259" key="5">
    <source>
        <dbReference type="Pfam" id="PF00151"/>
    </source>
</evidence>
<evidence type="ECO:0000313" key="7">
    <source>
        <dbReference type="Proteomes" id="UP000009192"/>
    </source>
</evidence>
<dbReference type="SMR" id="B4L2Y7"/>
<evidence type="ECO:0000256" key="2">
    <source>
        <dbReference type="ARBA" id="ARBA00010701"/>
    </source>
</evidence>
<dbReference type="EMBL" id="CH933810">
    <property type="protein sequence ID" value="EDW07873.1"/>
    <property type="molecule type" value="Genomic_DNA"/>
</dbReference>
<dbReference type="PANTHER" id="PTHR11610:SF173">
    <property type="entry name" value="LIPASE DOMAIN-CONTAINING PROTEIN-RELATED"/>
    <property type="match status" value="1"/>
</dbReference>
<evidence type="ECO:0000256" key="1">
    <source>
        <dbReference type="ARBA" id="ARBA00004613"/>
    </source>
</evidence>
<sequence length="461" mass="52867">MSDMKIPIGLAMSTRNILHFFPYLCPSSWRRRKRQEKQHLSYHDSGWLWACLLPLLLLLLGNIRGSGAHLHKWDILQKSFRYMQETMLSNSLERAHLNYGIVFECRTISDASLGDEVHFHLQLGDLRGFRRLDANKKLALFLHGWNDQGSKDWVQELLLTWTLFDEDYNVCVVDWGNLSQNDYKSASMSIFDVGLTVAGIIIALEEMRPQHFNRQNITLAGYSLGAHAAGYAGAVLGGQVEQIIGLDPAGPLFTLPADVHPKYRLDKTDAKFVQVLHTSGGTLGTSLKCGHADFYPNGGRAPQSNCLMFMNLRDMQNTNPIACSHSAAAIFFRQSMDPQYPFIGYECDSYRAYRAGYCDNNRRAVFGIHSRRWIQGSFYFDTSSSHPYVQRQRPHRRWNWIWDRSHNRNRISARHSAEDEAITLTATATAMATTADPLGRTPQWTRRWLRRSRERHRCPSR</sequence>